<dbReference type="Proteomes" id="UP000663832">
    <property type="component" value="Unassembled WGS sequence"/>
</dbReference>
<name>A0A814VPJ6_9BILA</name>
<protein>
    <submittedName>
        <fullName evidence="3">Uncharacterized protein</fullName>
    </submittedName>
</protein>
<dbReference type="Proteomes" id="UP000663877">
    <property type="component" value="Unassembled WGS sequence"/>
</dbReference>
<dbReference type="Proteomes" id="UP000663891">
    <property type="component" value="Unassembled WGS sequence"/>
</dbReference>
<sequence length="68" mass="7708">MERIKADKIAISLKDLNDCINEYTIVFKLRKMNELIILKYKIIKPGTTATVFNALSTATFSKLTKNAT</sequence>
<dbReference type="EMBL" id="CAJNOM010000059">
    <property type="protein sequence ID" value="CAF0947325.1"/>
    <property type="molecule type" value="Genomic_DNA"/>
</dbReference>
<dbReference type="AlphaFoldDB" id="A0A814VPJ6"/>
<evidence type="ECO:0000313" key="4">
    <source>
        <dbReference type="Proteomes" id="UP000663832"/>
    </source>
</evidence>
<dbReference type="EMBL" id="CAJNOI010000218">
    <property type="protein sequence ID" value="CAF1190828.1"/>
    <property type="molecule type" value="Genomic_DNA"/>
</dbReference>
<comment type="caution">
    <text evidence="3">The sequence shown here is derived from an EMBL/GenBank/DDBJ whole genome shotgun (WGS) entry which is preliminary data.</text>
</comment>
<accession>A0A814VPJ6</accession>
<evidence type="ECO:0000313" key="2">
    <source>
        <dbReference type="EMBL" id="CAF0947325.1"/>
    </source>
</evidence>
<evidence type="ECO:0000313" key="1">
    <source>
        <dbReference type="EMBL" id="CAF0830755.1"/>
    </source>
</evidence>
<keyword evidence="4" id="KW-1185">Reference proteome</keyword>
<evidence type="ECO:0000313" key="3">
    <source>
        <dbReference type="EMBL" id="CAF1190828.1"/>
    </source>
</evidence>
<organism evidence="3 5">
    <name type="scientific">Adineta steineri</name>
    <dbReference type="NCBI Taxonomy" id="433720"/>
    <lineage>
        <taxon>Eukaryota</taxon>
        <taxon>Metazoa</taxon>
        <taxon>Spiralia</taxon>
        <taxon>Gnathifera</taxon>
        <taxon>Rotifera</taxon>
        <taxon>Eurotatoria</taxon>
        <taxon>Bdelloidea</taxon>
        <taxon>Adinetida</taxon>
        <taxon>Adinetidae</taxon>
        <taxon>Adineta</taxon>
    </lineage>
</organism>
<dbReference type="EMBL" id="CAJNON010000033">
    <property type="protein sequence ID" value="CAF0830755.1"/>
    <property type="molecule type" value="Genomic_DNA"/>
</dbReference>
<dbReference type="OrthoDB" id="10278121at2759"/>
<evidence type="ECO:0000313" key="5">
    <source>
        <dbReference type="Proteomes" id="UP000663877"/>
    </source>
</evidence>
<reference evidence="3" key="1">
    <citation type="submission" date="2021-02" db="EMBL/GenBank/DDBJ databases">
        <authorList>
            <person name="Nowell W R."/>
        </authorList>
    </citation>
    <scope>NUCLEOTIDE SEQUENCE</scope>
</reference>
<proteinExistence type="predicted"/>
<gene>
    <name evidence="3" type="ORF">BJG266_LOCUS26323</name>
    <name evidence="2" type="ORF">QVE165_LOCUS12008</name>
    <name evidence="1" type="ORF">VCS650_LOCUS5589</name>
</gene>